<dbReference type="Pfam" id="PF07883">
    <property type="entry name" value="Cupin_2"/>
    <property type="match status" value="1"/>
</dbReference>
<dbReference type="PANTHER" id="PTHR36440:SF1">
    <property type="entry name" value="PUTATIVE (AFU_ORTHOLOGUE AFUA_8G07350)-RELATED"/>
    <property type="match status" value="1"/>
</dbReference>
<evidence type="ECO:0000313" key="3">
    <source>
        <dbReference type="Proteomes" id="UP001620295"/>
    </source>
</evidence>
<dbReference type="InterPro" id="IPR013096">
    <property type="entry name" value="Cupin_2"/>
</dbReference>
<dbReference type="Proteomes" id="UP001620295">
    <property type="component" value="Unassembled WGS sequence"/>
</dbReference>
<gene>
    <name evidence="2" type="ORF">ACI2L5_44180</name>
</gene>
<dbReference type="InterPro" id="IPR011051">
    <property type="entry name" value="RmlC_Cupin_sf"/>
</dbReference>
<dbReference type="InterPro" id="IPR014710">
    <property type="entry name" value="RmlC-like_jellyroll"/>
</dbReference>
<evidence type="ECO:0000259" key="1">
    <source>
        <dbReference type="Pfam" id="PF07883"/>
    </source>
</evidence>
<proteinExistence type="predicted"/>
<dbReference type="PANTHER" id="PTHR36440">
    <property type="entry name" value="PUTATIVE (AFU_ORTHOLOGUE AFUA_8G07350)-RELATED"/>
    <property type="match status" value="1"/>
</dbReference>
<name>A0ABW8M3K6_9ACTN</name>
<sequence length="175" mass="18997">MSSNNTITASEPSAPVLVRADQAETLQDGVTSLITLLADAGVTGGALTANKATFEKGSPGAPAHFHTKVTEMFFVLDGTMRILVGDQVHTLGKGDFLTVPPTVPHAFAPAADSTAELLVVFTPGLHRFDYYRLLERVYRGEASLQEIRESSEAYDNHYFESPVWQDELAGRRTTD</sequence>
<keyword evidence="3" id="KW-1185">Reference proteome</keyword>
<feature type="domain" description="Cupin type-2" evidence="1">
    <location>
        <begin position="52"/>
        <end position="121"/>
    </location>
</feature>
<accession>A0ABW8M3K6</accession>
<dbReference type="Gene3D" id="2.60.120.10">
    <property type="entry name" value="Jelly Rolls"/>
    <property type="match status" value="1"/>
</dbReference>
<dbReference type="EMBL" id="JBJDQH010000021">
    <property type="protein sequence ID" value="MFK4271845.1"/>
    <property type="molecule type" value="Genomic_DNA"/>
</dbReference>
<organism evidence="2 3">
    <name type="scientific">Streptomyces milbemycinicus</name>
    <dbReference type="NCBI Taxonomy" id="476552"/>
    <lineage>
        <taxon>Bacteria</taxon>
        <taxon>Bacillati</taxon>
        <taxon>Actinomycetota</taxon>
        <taxon>Actinomycetes</taxon>
        <taxon>Kitasatosporales</taxon>
        <taxon>Streptomycetaceae</taxon>
        <taxon>Streptomyces</taxon>
    </lineage>
</organism>
<evidence type="ECO:0000313" key="2">
    <source>
        <dbReference type="EMBL" id="MFK4271845.1"/>
    </source>
</evidence>
<dbReference type="SUPFAM" id="SSF51182">
    <property type="entry name" value="RmlC-like cupins"/>
    <property type="match status" value="1"/>
</dbReference>
<dbReference type="RefSeq" id="WP_404748553.1">
    <property type="nucleotide sequence ID" value="NZ_JBJDQH010000021.1"/>
</dbReference>
<dbReference type="InterPro" id="IPR053146">
    <property type="entry name" value="QDO-like"/>
</dbReference>
<comment type="caution">
    <text evidence="2">The sequence shown here is derived from an EMBL/GenBank/DDBJ whole genome shotgun (WGS) entry which is preliminary data.</text>
</comment>
<reference evidence="2 3" key="1">
    <citation type="submission" date="2024-11" db="EMBL/GenBank/DDBJ databases">
        <title>The Natural Products Discovery Center: Release of the First 8490 Sequenced Strains for Exploring Actinobacteria Biosynthetic Diversity.</title>
        <authorList>
            <person name="Kalkreuter E."/>
            <person name="Kautsar S.A."/>
            <person name="Yang D."/>
            <person name="Bader C.D."/>
            <person name="Teijaro C.N."/>
            <person name="Fluegel L."/>
            <person name="Davis C.M."/>
            <person name="Simpson J.R."/>
            <person name="Lauterbach L."/>
            <person name="Steele A.D."/>
            <person name="Gui C."/>
            <person name="Meng S."/>
            <person name="Li G."/>
            <person name="Viehrig K."/>
            <person name="Ye F."/>
            <person name="Su P."/>
            <person name="Kiefer A.F."/>
            <person name="Nichols A."/>
            <person name="Cepeda A.J."/>
            <person name="Yan W."/>
            <person name="Fan B."/>
            <person name="Jiang Y."/>
            <person name="Adhikari A."/>
            <person name="Zheng C.-J."/>
            <person name="Schuster L."/>
            <person name="Cowan T.M."/>
            <person name="Smanski M.J."/>
            <person name="Chevrette M.G."/>
            <person name="De Carvalho L.P.S."/>
            <person name="Shen B."/>
        </authorList>
    </citation>
    <scope>NUCLEOTIDE SEQUENCE [LARGE SCALE GENOMIC DNA]</scope>
    <source>
        <strain evidence="2 3">NPDC020863</strain>
    </source>
</reference>
<protein>
    <submittedName>
        <fullName evidence="2">Cupin domain-containing protein</fullName>
    </submittedName>
</protein>